<gene>
    <name evidence="3" type="ORF">PIB30_079779</name>
</gene>
<reference evidence="3 4" key="1">
    <citation type="journal article" date="2023" name="Plants (Basel)">
        <title>Bridging the Gap: Combining Genomics and Transcriptomics Approaches to Understand Stylosanthes scabra, an Orphan Legume from the Brazilian Caatinga.</title>
        <authorList>
            <person name="Ferreira-Neto J.R.C."/>
            <person name="da Silva M.D."/>
            <person name="Binneck E."/>
            <person name="de Melo N.F."/>
            <person name="da Silva R.H."/>
            <person name="de Melo A.L.T.M."/>
            <person name="Pandolfi V."/>
            <person name="Bustamante F.O."/>
            <person name="Brasileiro-Vidal A.C."/>
            <person name="Benko-Iseppon A.M."/>
        </authorList>
    </citation>
    <scope>NUCLEOTIDE SEQUENCE [LARGE SCALE GENOMIC DNA]</scope>
    <source>
        <tissue evidence="3">Leaves</tissue>
    </source>
</reference>
<evidence type="ECO:0000313" key="4">
    <source>
        <dbReference type="Proteomes" id="UP001341840"/>
    </source>
</evidence>
<protein>
    <recommendedName>
        <fullName evidence="2">PB1-like domain-containing protein</fullName>
    </recommendedName>
</protein>
<evidence type="ECO:0000256" key="1">
    <source>
        <dbReference type="SAM" id="MobiDB-lite"/>
    </source>
</evidence>
<dbReference type="EMBL" id="JASCZI010152176">
    <property type="protein sequence ID" value="MED6175583.1"/>
    <property type="molecule type" value="Genomic_DNA"/>
</dbReference>
<evidence type="ECO:0000259" key="2">
    <source>
        <dbReference type="Pfam" id="PF26130"/>
    </source>
</evidence>
<proteinExistence type="predicted"/>
<keyword evidence="4" id="KW-1185">Reference proteome</keyword>
<dbReference type="InterPro" id="IPR058594">
    <property type="entry name" value="PB1-like_dom_pln"/>
</dbReference>
<dbReference type="Proteomes" id="UP001341840">
    <property type="component" value="Unassembled WGS sequence"/>
</dbReference>
<feature type="compositionally biased region" description="Basic and acidic residues" evidence="1">
    <location>
        <begin position="177"/>
        <end position="186"/>
    </location>
</feature>
<feature type="region of interest" description="Disordered" evidence="1">
    <location>
        <begin position="128"/>
        <end position="186"/>
    </location>
</feature>
<feature type="domain" description="PB1-like" evidence="2">
    <location>
        <begin position="2"/>
        <end position="105"/>
    </location>
</feature>
<name>A0ABU6VTV1_9FABA</name>
<feature type="compositionally biased region" description="Basic residues" evidence="1">
    <location>
        <begin position="163"/>
        <end position="176"/>
    </location>
</feature>
<accession>A0ABU6VTV1</accession>
<comment type="caution">
    <text evidence="3">The sequence shown here is derived from an EMBL/GenBank/DDBJ whole genome shotgun (WGS) entry which is preliminary data.</text>
</comment>
<organism evidence="3 4">
    <name type="scientific">Stylosanthes scabra</name>
    <dbReference type="NCBI Taxonomy" id="79078"/>
    <lineage>
        <taxon>Eukaryota</taxon>
        <taxon>Viridiplantae</taxon>
        <taxon>Streptophyta</taxon>
        <taxon>Embryophyta</taxon>
        <taxon>Tracheophyta</taxon>
        <taxon>Spermatophyta</taxon>
        <taxon>Magnoliopsida</taxon>
        <taxon>eudicotyledons</taxon>
        <taxon>Gunneridae</taxon>
        <taxon>Pentapetalae</taxon>
        <taxon>rosids</taxon>
        <taxon>fabids</taxon>
        <taxon>Fabales</taxon>
        <taxon>Fabaceae</taxon>
        <taxon>Papilionoideae</taxon>
        <taxon>50 kb inversion clade</taxon>
        <taxon>dalbergioids sensu lato</taxon>
        <taxon>Dalbergieae</taxon>
        <taxon>Pterocarpus clade</taxon>
        <taxon>Stylosanthes</taxon>
    </lineage>
</organism>
<dbReference type="Pfam" id="PF26130">
    <property type="entry name" value="PB1-like"/>
    <property type="match status" value="1"/>
</dbReference>
<sequence>MSIYMVPVFHHAGTFVTLSNGSVIYLDGKIKKYDLMDIDFMNWKDLVELGKQIGYVKFNRMFWHEPNVIEFDHGLHEITSDRDINEMCDFTMMQNLTEIHIYLDHPADVPIVPEVVVIVPSSSSDSYERVEDEACKPPLPGCKSDDSEDESPKKKTRCTFVNPKKKIMHPKSKRNTGKKEECSHFK</sequence>
<evidence type="ECO:0000313" key="3">
    <source>
        <dbReference type="EMBL" id="MED6175583.1"/>
    </source>
</evidence>